<name>A0A0B7B7A5_9EUPU</name>
<dbReference type="EMBL" id="HACG01042023">
    <property type="protein sequence ID" value="CEK88888.1"/>
    <property type="molecule type" value="Transcribed_RNA"/>
</dbReference>
<accession>A0A0B7B7A5</accession>
<organism evidence="1">
    <name type="scientific">Arion vulgaris</name>
    <dbReference type="NCBI Taxonomy" id="1028688"/>
    <lineage>
        <taxon>Eukaryota</taxon>
        <taxon>Metazoa</taxon>
        <taxon>Spiralia</taxon>
        <taxon>Lophotrochozoa</taxon>
        <taxon>Mollusca</taxon>
        <taxon>Gastropoda</taxon>
        <taxon>Heterobranchia</taxon>
        <taxon>Euthyneura</taxon>
        <taxon>Panpulmonata</taxon>
        <taxon>Eupulmonata</taxon>
        <taxon>Stylommatophora</taxon>
        <taxon>Helicina</taxon>
        <taxon>Arionoidea</taxon>
        <taxon>Arionidae</taxon>
        <taxon>Arion</taxon>
    </lineage>
</organism>
<sequence>MLAIFKKEAEAVLAPRSKGELFLELYKCLAERKVHVFIHNDAPEQLDNLIFDLPIVRENGANVHITCKGIKSFNHYN</sequence>
<protein>
    <submittedName>
        <fullName evidence="1">Uncharacterized protein</fullName>
    </submittedName>
</protein>
<dbReference type="AlphaFoldDB" id="A0A0B7B7A5"/>
<reference evidence="1" key="1">
    <citation type="submission" date="2014-12" db="EMBL/GenBank/DDBJ databases">
        <title>Insight into the proteome of Arion vulgaris.</title>
        <authorList>
            <person name="Aradska J."/>
            <person name="Bulat T."/>
            <person name="Smidak R."/>
            <person name="Sarate P."/>
            <person name="Gangsoo J."/>
            <person name="Sialana F."/>
            <person name="Bilban M."/>
            <person name="Lubec G."/>
        </authorList>
    </citation>
    <scope>NUCLEOTIDE SEQUENCE</scope>
    <source>
        <tissue evidence="1">Skin</tissue>
    </source>
</reference>
<gene>
    <name evidence="1" type="primary">ORF167671</name>
</gene>
<proteinExistence type="predicted"/>
<evidence type="ECO:0000313" key="1">
    <source>
        <dbReference type="EMBL" id="CEK88888.1"/>
    </source>
</evidence>